<dbReference type="PROSITE" id="PS51257">
    <property type="entry name" value="PROKAR_LIPOPROTEIN"/>
    <property type="match status" value="1"/>
</dbReference>
<accession>A0A4Q0M7W5</accession>
<dbReference type="EMBL" id="RXOC01000008">
    <property type="protein sequence ID" value="RXF69154.1"/>
    <property type="molecule type" value="Genomic_DNA"/>
</dbReference>
<evidence type="ECO:0000313" key="2">
    <source>
        <dbReference type="Proteomes" id="UP000290848"/>
    </source>
</evidence>
<gene>
    <name evidence="1" type="ORF">EKH83_13455</name>
</gene>
<dbReference type="Gene3D" id="2.50.20.10">
    <property type="entry name" value="Lipoprotein localisation LolA/LolB/LppX"/>
    <property type="match status" value="1"/>
</dbReference>
<dbReference type="RefSeq" id="WP_128769962.1">
    <property type="nucleotide sequence ID" value="NZ_RXOC01000008.1"/>
</dbReference>
<dbReference type="Proteomes" id="UP000290848">
    <property type="component" value="Unassembled WGS sequence"/>
</dbReference>
<comment type="caution">
    <text evidence="1">The sequence shown here is derived from an EMBL/GenBank/DDBJ whole genome shotgun (WGS) entry which is preliminary data.</text>
</comment>
<proteinExistence type="predicted"/>
<dbReference type="InterPro" id="IPR025634">
    <property type="entry name" value="DUF4292"/>
</dbReference>
<evidence type="ECO:0000313" key="1">
    <source>
        <dbReference type="EMBL" id="RXF69154.1"/>
    </source>
</evidence>
<organism evidence="1 2">
    <name type="scientific">Arcticibacter tournemirensis</name>
    <dbReference type="NCBI Taxonomy" id="699437"/>
    <lineage>
        <taxon>Bacteria</taxon>
        <taxon>Pseudomonadati</taxon>
        <taxon>Bacteroidota</taxon>
        <taxon>Sphingobacteriia</taxon>
        <taxon>Sphingobacteriales</taxon>
        <taxon>Sphingobacteriaceae</taxon>
        <taxon>Arcticibacter</taxon>
    </lineage>
</organism>
<name>A0A4Q0M7W5_9SPHI</name>
<dbReference type="AlphaFoldDB" id="A0A4Q0M7W5"/>
<dbReference type="Pfam" id="PF14125">
    <property type="entry name" value="DUF4292"/>
    <property type="match status" value="1"/>
</dbReference>
<protein>
    <submittedName>
        <fullName evidence="1">DUF4292 domain-containing protein</fullName>
    </submittedName>
</protein>
<sequence>MRKSFLNKIVIIGGIALMFGCKARKEAVSNPASSKETVSTAKPVSVTETVLKNISSGQFDFKTLSLKARAELSIGNNNNDVGMNIRIRKDETIWVSITAIAGLEVARALITPDSIKVMNRLEGIYTAKPFSYIYQYANRQIDFKALQALLVGNAIPGTVSDRSDAEILGNQVRLSGNLSGILYKLTFNPDNKLVENNLKDATTGKELLAGYSNFQIIAGMKVPSSVRLSSAAQNKSVLIELKYNSVSMNETVEFPFSVPKRFQVN</sequence>
<reference evidence="1 2" key="1">
    <citation type="submission" date="2018-12" db="EMBL/GenBank/DDBJ databases">
        <title>The Draft Genome Sequence of the Soil Bacterium Pedobacter tournemirensis R1.</title>
        <authorList>
            <person name="He J."/>
        </authorList>
    </citation>
    <scope>NUCLEOTIDE SEQUENCE [LARGE SCALE GENOMIC DNA]</scope>
    <source>
        <strain evidence="1 2">R1</strain>
    </source>
</reference>